<accession>A0AAV1CSX0</accession>
<evidence type="ECO:0000259" key="1">
    <source>
        <dbReference type="Pfam" id="PF08268"/>
    </source>
</evidence>
<feature type="domain" description="F-box associated beta-propeller type 3" evidence="1">
    <location>
        <begin position="144"/>
        <end position="360"/>
    </location>
</feature>
<name>A0AAV1CSX0_OLDCO</name>
<dbReference type="InterPro" id="IPR013187">
    <property type="entry name" value="F-box-assoc_dom_typ3"/>
</dbReference>
<organism evidence="2 3">
    <name type="scientific">Oldenlandia corymbosa var. corymbosa</name>
    <dbReference type="NCBI Taxonomy" id="529605"/>
    <lineage>
        <taxon>Eukaryota</taxon>
        <taxon>Viridiplantae</taxon>
        <taxon>Streptophyta</taxon>
        <taxon>Embryophyta</taxon>
        <taxon>Tracheophyta</taxon>
        <taxon>Spermatophyta</taxon>
        <taxon>Magnoliopsida</taxon>
        <taxon>eudicotyledons</taxon>
        <taxon>Gunneridae</taxon>
        <taxon>Pentapetalae</taxon>
        <taxon>asterids</taxon>
        <taxon>lamiids</taxon>
        <taxon>Gentianales</taxon>
        <taxon>Rubiaceae</taxon>
        <taxon>Rubioideae</taxon>
        <taxon>Spermacoceae</taxon>
        <taxon>Hedyotis-Oldenlandia complex</taxon>
        <taxon>Oldenlandia</taxon>
    </lineage>
</organism>
<reference evidence="2" key="1">
    <citation type="submission" date="2023-03" db="EMBL/GenBank/DDBJ databases">
        <authorList>
            <person name="Julca I."/>
        </authorList>
    </citation>
    <scope>NUCLEOTIDE SEQUENCE</scope>
</reference>
<evidence type="ECO:0000313" key="2">
    <source>
        <dbReference type="EMBL" id="CAI9098115.1"/>
    </source>
</evidence>
<dbReference type="Proteomes" id="UP001161247">
    <property type="component" value="Chromosome 3"/>
</dbReference>
<keyword evidence="3" id="KW-1185">Reference proteome</keyword>
<dbReference type="EMBL" id="OX459120">
    <property type="protein sequence ID" value="CAI9098115.1"/>
    <property type="molecule type" value="Genomic_DNA"/>
</dbReference>
<evidence type="ECO:0000313" key="3">
    <source>
        <dbReference type="Proteomes" id="UP001161247"/>
    </source>
</evidence>
<protein>
    <submittedName>
        <fullName evidence="2">OLC1v1034700C1</fullName>
    </submittedName>
</protein>
<sequence>MRMMMKKEGRVLVNKPVVMVPDELMFEILSMFQGGGNRRRLSLEGRRDPNLGGAQSNSLFRNRLLPNLVLHRAEDIHDPTYLSSTLVRLTEPSTKDEEESRYLVLLRTDPDHGRRNGGRLTEVVNGLGMRIPVPVAYTCFPVPVSSTQRFHLGFDPATRMYKLLRYGIQHVGWLYRRMQVEIITLTTLMPPSSASVCTWRKLELDNNSSCGYISTTSVSTGDGFLWSELNDSLISFDLNKEKFKVIKLQDNVANMIRTHSLSFIRSMGCPAIRIVPEPARGSRYFTLFLFENDGSNIWMTHNVQWPPELGILDHIVDLGNLPTGEILLMNRVHINQERHESLYSYNHHTTRFHRFQVAEVLGYARDIVVRGSTSISAKISCLYDNGSLFLPLDDKLSSVSQERWACEVMETLPPRSDLCMNVPAMMLTRLKALLATSCLTVHCYLYDIVSSAGATWG</sequence>
<dbReference type="Pfam" id="PF08268">
    <property type="entry name" value="FBA_3"/>
    <property type="match status" value="1"/>
</dbReference>
<dbReference type="AlphaFoldDB" id="A0AAV1CSX0"/>
<proteinExistence type="predicted"/>
<gene>
    <name evidence="2" type="ORF">OLC1_LOCUS8419</name>
</gene>